<evidence type="ECO:0000313" key="5">
    <source>
        <dbReference type="EMBL" id="AXX89459.1"/>
    </source>
</evidence>
<protein>
    <recommendedName>
        <fullName evidence="2">beta-lactamase</fullName>
        <ecNumber evidence="2">3.5.2.6</ecNumber>
    </recommendedName>
</protein>
<dbReference type="Gene3D" id="1.25.40.10">
    <property type="entry name" value="Tetratricopeptide repeat domain"/>
    <property type="match status" value="1"/>
</dbReference>
<dbReference type="EMBL" id="CP032100">
    <property type="protein sequence ID" value="AXX89459.1"/>
    <property type="molecule type" value="Genomic_DNA"/>
</dbReference>
<dbReference type="Pfam" id="PF08238">
    <property type="entry name" value="Sel1"/>
    <property type="match status" value="2"/>
</dbReference>
<dbReference type="AlphaFoldDB" id="A0AAD0WQ75"/>
<dbReference type="InterPro" id="IPR006597">
    <property type="entry name" value="Sel1-like"/>
</dbReference>
<name>A0AAD0WQ75_9BACT</name>
<organism evidence="5 6">
    <name type="scientific">Arcobacter suis CECT 7833</name>
    <dbReference type="NCBI Taxonomy" id="663365"/>
    <lineage>
        <taxon>Bacteria</taxon>
        <taxon>Pseudomonadati</taxon>
        <taxon>Campylobacterota</taxon>
        <taxon>Epsilonproteobacteria</taxon>
        <taxon>Campylobacterales</taxon>
        <taxon>Arcobacteraceae</taxon>
        <taxon>Arcobacter</taxon>
    </lineage>
</organism>
<evidence type="ECO:0000256" key="4">
    <source>
        <dbReference type="ARBA" id="ARBA00023251"/>
    </source>
</evidence>
<gene>
    <name evidence="5" type="ORF">ASUIS_0971</name>
</gene>
<reference evidence="5 6" key="1">
    <citation type="submission" date="2018-08" db="EMBL/GenBank/DDBJ databases">
        <title>Complete genome of the Arcobacter suis type strain LMG 26152.</title>
        <authorList>
            <person name="Miller W.G."/>
            <person name="Yee E."/>
            <person name="Bono J.L."/>
        </authorList>
    </citation>
    <scope>NUCLEOTIDE SEQUENCE [LARGE SCALE GENOMIC DNA]</scope>
    <source>
        <strain evidence="5 6">CECT 7833</strain>
    </source>
</reference>
<sequence>MKKIILTLIVIVGLFGAIVLINKSSIPITTNNSKQIVQEIDKKEPKTDFETLKESASKGDAKAQNELGNMYANGSADAQSDNEALIWFEKSANQGYAEAQYNLGTMYQNAIGVDQDFKKAVKYYKLAANQGHREAKDNLEALCQEDSSLCK</sequence>
<evidence type="ECO:0000313" key="6">
    <source>
        <dbReference type="Proteomes" id="UP000263040"/>
    </source>
</evidence>
<dbReference type="EC" id="3.5.2.6" evidence="2"/>
<keyword evidence="6" id="KW-1185">Reference proteome</keyword>
<proteinExistence type="predicted"/>
<dbReference type="PANTHER" id="PTHR11102:SF160">
    <property type="entry name" value="ERAD-ASSOCIATED E3 UBIQUITIN-PROTEIN LIGASE COMPONENT HRD3"/>
    <property type="match status" value="1"/>
</dbReference>
<dbReference type="InterPro" id="IPR011990">
    <property type="entry name" value="TPR-like_helical_dom_sf"/>
</dbReference>
<accession>A0AAD0WQ75</accession>
<dbReference type="RefSeq" id="WP_118886006.1">
    <property type="nucleotide sequence ID" value="NZ_CP032100.1"/>
</dbReference>
<dbReference type="GO" id="GO:0008800">
    <property type="term" value="F:beta-lactamase activity"/>
    <property type="evidence" value="ECO:0007669"/>
    <property type="project" value="UniProtKB-EC"/>
</dbReference>
<dbReference type="PANTHER" id="PTHR11102">
    <property type="entry name" value="SEL-1-LIKE PROTEIN"/>
    <property type="match status" value="1"/>
</dbReference>
<evidence type="ECO:0000256" key="3">
    <source>
        <dbReference type="ARBA" id="ARBA00023157"/>
    </source>
</evidence>
<dbReference type="Proteomes" id="UP000263040">
    <property type="component" value="Chromosome"/>
</dbReference>
<dbReference type="InterPro" id="IPR050767">
    <property type="entry name" value="Sel1_AlgK"/>
</dbReference>
<keyword evidence="3" id="KW-1015">Disulfide bond</keyword>
<comment type="catalytic activity">
    <reaction evidence="1">
        <text>a beta-lactam + H2O = a substituted beta-amino acid</text>
        <dbReference type="Rhea" id="RHEA:20401"/>
        <dbReference type="ChEBI" id="CHEBI:15377"/>
        <dbReference type="ChEBI" id="CHEBI:35627"/>
        <dbReference type="ChEBI" id="CHEBI:140347"/>
        <dbReference type="EC" id="3.5.2.6"/>
    </reaction>
</comment>
<keyword evidence="4" id="KW-0046">Antibiotic resistance</keyword>
<dbReference type="GO" id="GO:0046677">
    <property type="term" value="P:response to antibiotic"/>
    <property type="evidence" value="ECO:0007669"/>
    <property type="project" value="UniProtKB-KW"/>
</dbReference>
<dbReference type="SMART" id="SM00671">
    <property type="entry name" value="SEL1"/>
    <property type="match status" value="2"/>
</dbReference>
<evidence type="ECO:0000256" key="1">
    <source>
        <dbReference type="ARBA" id="ARBA00001526"/>
    </source>
</evidence>
<evidence type="ECO:0000256" key="2">
    <source>
        <dbReference type="ARBA" id="ARBA00012865"/>
    </source>
</evidence>
<dbReference type="SUPFAM" id="SSF81901">
    <property type="entry name" value="HCP-like"/>
    <property type="match status" value="1"/>
</dbReference>
<dbReference type="KEGG" id="asui:ASUIS_0971"/>